<dbReference type="Proteomes" id="UP000177622">
    <property type="component" value="Unassembled WGS sequence"/>
</dbReference>
<reference evidence="1 2" key="1">
    <citation type="journal article" date="2016" name="Sci. Rep.">
        <title>Penicillium arizonense, a new, genome sequenced fungal species, reveals a high chemical diversity in secreted metabolites.</title>
        <authorList>
            <person name="Grijseels S."/>
            <person name="Nielsen J.C."/>
            <person name="Randelovic M."/>
            <person name="Nielsen J."/>
            <person name="Nielsen K.F."/>
            <person name="Workman M."/>
            <person name="Frisvad J.C."/>
        </authorList>
    </citation>
    <scope>NUCLEOTIDE SEQUENCE [LARGE SCALE GENOMIC DNA]</scope>
    <source>
        <strain evidence="1 2">CBS 141311</strain>
    </source>
</reference>
<dbReference type="InterPro" id="IPR053157">
    <property type="entry name" value="Sterol_Uptake_Regulator"/>
</dbReference>
<sequence length="231" mass="26229">MWGVSVPQLAFEYEPLLHALLALGAAHRATLLPQEVSSLRPVYHGYFDSAIRRHRPVTANLDKNVTEAVCMNTVLLHIRPLPPIVYDQLITNNSPLCPLLLAQPAIWKSADRTQRVYNGPMKPLQFLLHYRQEDDRMDSAAFAVYEEGVAYLERFYIDVQKGQPDHVLRRMFSGFPPVVPRTFIGFVAERRPPALVILAYLCALVKEFEDICWLPGIPEREVQGISSIIPV</sequence>
<comment type="caution">
    <text evidence="1">The sequence shown here is derived from an EMBL/GenBank/DDBJ whole genome shotgun (WGS) entry which is preliminary data.</text>
</comment>
<evidence type="ECO:0000313" key="1">
    <source>
        <dbReference type="EMBL" id="OGE58536.1"/>
    </source>
</evidence>
<organism evidence="1 2">
    <name type="scientific">Penicillium arizonense</name>
    <dbReference type="NCBI Taxonomy" id="1835702"/>
    <lineage>
        <taxon>Eukaryota</taxon>
        <taxon>Fungi</taxon>
        <taxon>Dikarya</taxon>
        <taxon>Ascomycota</taxon>
        <taxon>Pezizomycotina</taxon>
        <taxon>Eurotiomycetes</taxon>
        <taxon>Eurotiomycetidae</taxon>
        <taxon>Eurotiales</taxon>
        <taxon>Aspergillaceae</taxon>
        <taxon>Penicillium</taxon>
    </lineage>
</organism>
<evidence type="ECO:0000313" key="2">
    <source>
        <dbReference type="Proteomes" id="UP000177622"/>
    </source>
</evidence>
<dbReference type="RefSeq" id="XP_022493958.1">
    <property type="nucleotide sequence ID" value="XM_022626202.1"/>
</dbReference>
<accession>A0A1F5LZM6</accession>
<dbReference type="GO" id="GO:0001228">
    <property type="term" value="F:DNA-binding transcription activator activity, RNA polymerase II-specific"/>
    <property type="evidence" value="ECO:0007669"/>
    <property type="project" value="TreeGrafter"/>
</dbReference>
<dbReference type="PANTHER" id="PTHR47784:SF5">
    <property type="entry name" value="STEROL UPTAKE CONTROL PROTEIN 2"/>
    <property type="match status" value="1"/>
</dbReference>
<dbReference type="STRING" id="1835702.A0A1F5LZM6"/>
<protein>
    <submittedName>
        <fullName evidence="1">Uncharacterized protein</fullName>
    </submittedName>
</protein>
<dbReference type="PANTHER" id="PTHR47784">
    <property type="entry name" value="STEROL UPTAKE CONTROL PROTEIN 2"/>
    <property type="match status" value="1"/>
</dbReference>
<dbReference type="AlphaFoldDB" id="A0A1F5LZM6"/>
<keyword evidence="2" id="KW-1185">Reference proteome</keyword>
<dbReference type="GeneID" id="34570936"/>
<name>A0A1F5LZM6_PENAI</name>
<proteinExistence type="predicted"/>
<gene>
    <name evidence="1" type="ORF">PENARI_c001G01018</name>
</gene>
<dbReference type="OrthoDB" id="3546279at2759"/>
<dbReference type="EMBL" id="LXJU01000001">
    <property type="protein sequence ID" value="OGE58536.1"/>
    <property type="molecule type" value="Genomic_DNA"/>
</dbReference>